<protein>
    <recommendedName>
        <fullName evidence="1">Telomerase reverse transcriptase</fullName>
        <ecNumber evidence="1">2.7.7.49</ecNumber>
    </recommendedName>
    <alternativeName>
        <fullName evidence="1">Telomerase catalytic subunit</fullName>
    </alternativeName>
</protein>
<comment type="caution">
    <text evidence="3">The sequence shown here is derived from an EMBL/GenBank/DDBJ whole genome shotgun (WGS) entry which is preliminary data.</text>
</comment>
<dbReference type="GO" id="GO:0007004">
    <property type="term" value="P:telomere maintenance via telomerase"/>
    <property type="evidence" value="ECO:0007669"/>
    <property type="project" value="TreeGrafter"/>
</dbReference>
<evidence type="ECO:0000259" key="2">
    <source>
        <dbReference type="PROSITE" id="PS50878"/>
    </source>
</evidence>
<dbReference type="EMBL" id="JAEPRB010000127">
    <property type="protein sequence ID" value="KAG2220862.1"/>
    <property type="molecule type" value="Genomic_DNA"/>
</dbReference>
<reference evidence="3 4" key="1">
    <citation type="submission" date="2020-12" db="EMBL/GenBank/DDBJ databases">
        <title>Metabolic potential, ecology and presence of endohyphal bacteria is reflected in genomic diversity of Mucoromycotina.</title>
        <authorList>
            <person name="Muszewska A."/>
            <person name="Okrasinska A."/>
            <person name="Steczkiewicz K."/>
            <person name="Drgas O."/>
            <person name="Orlowska M."/>
            <person name="Perlinska-Lenart U."/>
            <person name="Aleksandrzak-Piekarczyk T."/>
            <person name="Szatraj K."/>
            <person name="Zielenkiewicz U."/>
            <person name="Pilsyk S."/>
            <person name="Malc E."/>
            <person name="Mieczkowski P."/>
            <person name="Kruszewska J.S."/>
            <person name="Biernat P."/>
            <person name="Pawlowska J."/>
        </authorList>
    </citation>
    <scope>NUCLEOTIDE SEQUENCE [LARGE SCALE GENOMIC DNA]</scope>
    <source>
        <strain evidence="3 4">CBS 142.35</strain>
    </source>
</reference>
<dbReference type="InterPro" id="IPR043502">
    <property type="entry name" value="DNA/RNA_pol_sf"/>
</dbReference>
<comment type="subcellular location">
    <subcellularLocation>
        <location evidence="1">Nucleus</location>
    </subcellularLocation>
    <subcellularLocation>
        <location evidence="1">Chromosome</location>
        <location evidence="1">Telomere</location>
    </subcellularLocation>
</comment>
<dbReference type="GO" id="GO:0042162">
    <property type="term" value="F:telomeric DNA binding"/>
    <property type="evidence" value="ECO:0007669"/>
    <property type="project" value="TreeGrafter"/>
</dbReference>
<dbReference type="PANTHER" id="PTHR12066:SF0">
    <property type="entry name" value="TELOMERASE REVERSE TRANSCRIPTASE"/>
    <property type="match status" value="1"/>
</dbReference>
<dbReference type="GO" id="GO:0000781">
    <property type="term" value="C:chromosome, telomeric region"/>
    <property type="evidence" value="ECO:0007669"/>
    <property type="project" value="UniProtKB-SubCell"/>
</dbReference>
<dbReference type="GO" id="GO:0070034">
    <property type="term" value="F:telomerase RNA binding"/>
    <property type="evidence" value="ECO:0007669"/>
    <property type="project" value="TreeGrafter"/>
</dbReference>
<feature type="domain" description="Reverse transcriptase" evidence="2">
    <location>
        <begin position="12"/>
        <end position="287"/>
    </location>
</feature>
<dbReference type="GO" id="GO:0046872">
    <property type="term" value="F:metal ion binding"/>
    <property type="evidence" value="ECO:0007669"/>
    <property type="project" value="UniProtKB-KW"/>
</dbReference>
<dbReference type="Proteomes" id="UP000646827">
    <property type="component" value="Unassembled WGS sequence"/>
</dbReference>
<dbReference type="CDD" id="cd01648">
    <property type="entry name" value="TERT"/>
    <property type="match status" value="1"/>
</dbReference>
<keyword evidence="1" id="KW-0779">Telomere</keyword>
<dbReference type="AlphaFoldDB" id="A0A8H7S0X9"/>
<name>A0A8H7S0X9_9FUNG</name>
<dbReference type="InterPro" id="IPR003545">
    <property type="entry name" value="Telomerase_RT"/>
</dbReference>
<dbReference type="InterPro" id="IPR000477">
    <property type="entry name" value="RT_dom"/>
</dbReference>
<dbReference type="EC" id="2.7.7.49" evidence="1"/>
<keyword evidence="1" id="KW-0548">Nucleotidyltransferase</keyword>
<organism evidence="3 4">
    <name type="scientific">Circinella minor</name>
    <dbReference type="NCBI Taxonomy" id="1195481"/>
    <lineage>
        <taxon>Eukaryota</taxon>
        <taxon>Fungi</taxon>
        <taxon>Fungi incertae sedis</taxon>
        <taxon>Mucoromycota</taxon>
        <taxon>Mucoromycotina</taxon>
        <taxon>Mucoromycetes</taxon>
        <taxon>Mucorales</taxon>
        <taxon>Lichtheimiaceae</taxon>
        <taxon>Circinella</taxon>
    </lineage>
</organism>
<evidence type="ECO:0000313" key="3">
    <source>
        <dbReference type="EMBL" id="KAG2220862.1"/>
    </source>
</evidence>
<gene>
    <name evidence="3" type="ORF">INT45_010924</name>
</gene>
<dbReference type="PRINTS" id="PR01365">
    <property type="entry name" value="TELOMERASERT"/>
</dbReference>
<evidence type="ECO:0000256" key="1">
    <source>
        <dbReference type="RuleBase" id="RU365061"/>
    </source>
</evidence>
<dbReference type="GO" id="GO:0003720">
    <property type="term" value="F:telomerase activity"/>
    <property type="evidence" value="ECO:0007669"/>
    <property type="project" value="InterPro"/>
</dbReference>
<dbReference type="PANTHER" id="PTHR12066">
    <property type="entry name" value="TELOMERASE REVERSE TRANSCRIPTASE"/>
    <property type="match status" value="1"/>
</dbReference>
<dbReference type="PROSITE" id="PS50878">
    <property type="entry name" value="RT_POL"/>
    <property type="match status" value="1"/>
</dbReference>
<dbReference type="OrthoDB" id="2289814at2759"/>
<comment type="catalytic activity">
    <reaction evidence="1">
        <text>DNA(n) + a 2'-deoxyribonucleoside 5'-triphosphate = DNA(n+1) + diphosphate</text>
        <dbReference type="Rhea" id="RHEA:22508"/>
        <dbReference type="Rhea" id="RHEA-COMP:17339"/>
        <dbReference type="Rhea" id="RHEA-COMP:17340"/>
        <dbReference type="ChEBI" id="CHEBI:33019"/>
        <dbReference type="ChEBI" id="CHEBI:61560"/>
        <dbReference type="ChEBI" id="CHEBI:173112"/>
        <dbReference type="EC" id="2.7.7.49"/>
    </reaction>
</comment>
<keyword evidence="1" id="KW-0695">RNA-directed DNA polymerase</keyword>
<keyword evidence="1" id="KW-0539">Nucleus</keyword>
<comment type="function">
    <text evidence="1">Telomerase is a ribonucleoprotein enzyme essential for the replication of chromosome termini in most eukaryotes. It elongates telomeres. It is a reverse transcriptase that adds simple sequence repeats to chromosome ends by copying a template sequence within the RNA component of the enzyme.</text>
</comment>
<proteinExistence type="inferred from homology"/>
<sequence>MELIKELLTDQRYEKVDSTSNNSSTAKIRFVPKGKNIRIITDMSNINRSNKSKLHKALKVLAYERSRKQFESVGKSVTNSLDLFEKLFNYKSNIFKGIPKDQKLHFVKTDVMSSFDSIDQYLLLEILKNTLEKQYNYKSFVTTYSRFGEINWKSELCVETPSTSSSSEKEIQKLAEKFTQSIWIEGPNHTSQNSEELLQLIADHIQNSIQGNNYRQTIGIPQGSCLSTMLCDHFYTQMENECLEFIKNDPNALLLRYVDDFLLITPNVTTIKRFGLFIEQGLGYYMI</sequence>
<keyword evidence="4" id="KW-1185">Reference proteome</keyword>
<keyword evidence="1" id="KW-0460">Magnesium</keyword>
<comment type="similarity">
    <text evidence="1">Belongs to the reverse transcriptase family. Telomerase subfamily.</text>
</comment>
<dbReference type="GO" id="GO:0000333">
    <property type="term" value="C:telomerase catalytic core complex"/>
    <property type="evidence" value="ECO:0007669"/>
    <property type="project" value="TreeGrafter"/>
</dbReference>
<accession>A0A8H7S0X9</accession>
<keyword evidence="1" id="KW-0479">Metal-binding</keyword>
<evidence type="ECO:0000313" key="4">
    <source>
        <dbReference type="Proteomes" id="UP000646827"/>
    </source>
</evidence>
<keyword evidence="1" id="KW-0158">Chromosome</keyword>
<dbReference type="SUPFAM" id="SSF56672">
    <property type="entry name" value="DNA/RNA polymerases"/>
    <property type="match status" value="1"/>
</dbReference>
<keyword evidence="1" id="KW-0808">Transferase</keyword>